<dbReference type="Gene3D" id="1.10.510.10">
    <property type="entry name" value="Transferase(Phosphotransferase) domain 1"/>
    <property type="match status" value="1"/>
</dbReference>
<dbReference type="Pfam" id="PF00069">
    <property type="entry name" value="Pkinase"/>
    <property type="match status" value="1"/>
</dbReference>
<evidence type="ECO:0000256" key="5">
    <source>
        <dbReference type="ARBA" id="ARBA00022777"/>
    </source>
</evidence>
<keyword evidence="4 7" id="KW-0547">Nucleotide-binding</keyword>
<evidence type="ECO:0000256" key="1">
    <source>
        <dbReference type="ARBA" id="ARBA00010062"/>
    </source>
</evidence>
<dbReference type="Proteomes" id="UP000240429">
    <property type="component" value="Unassembled WGS sequence"/>
</dbReference>
<dbReference type="SMART" id="SM00220">
    <property type="entry name" value="S_TKc"/>
    <property type="match status" value="1"/>
</dbReference>
<feature type="domain" description="Protein kinase" evidence="9">
    <location>
        <begin position="15"/>
        <end position="273"/>
    </location>
</feature>
<dbReference type="CDD" id="cd14014">
    <property type="entry name" value="STKc_PknB_like"/>
    <property type="match status" value="1"/>
</dbReference>
<dbReference type="InterPro" id="IPR000719">
    <property type="entry name" value="Prot_kinase_dom"/>
</dbReference>
<dbReference type="PROSITE" id="PS50011">
    <property type="entry name" value="PROTEIN_KINASE_DOM"/>
    <property type="match status" value="1"/>
</dbReference>
<evidence type="ECO:0000256" key="2">
    <source>
        <dbReference type="ARBA" id="ARBA00022679"/>
    </source>
</evidence>
<feature type="binding site" evidence="7">
    <location>
        <position position="43"/>
    </location>
    <ligand>
        <name>ATP</name>
        <dbReference type="ChEBI" id="CHEBI:30616"/>
    </ligand>
</feature>
<dbReference type="InterPro" id="IPR028082">
    <property type="entry name" value="Peripla_BP_I"/>
</dbReference>
<sequence length="766" mass="78130">MRALTAQDPDTLGGHRLLARLGSGGMGTVYLARSPAGALVAVKVIRAEHAADPAFRARFRREVRLASGLEGRWVVPVTAADADAQAPWLATAFVPGPSLAEAVDAHGALPPSTVLTLGARLAQALSGIQAAGLVHRDVKPGNILLALDGPRLIDFGIASGALATALTAPDAVIGTPGYLSPEQTRAHGGGDGDPAGPASDVFSLGCVLAYATTARRPFGTGDAASVLYRTVHEQPDLAGLGQLPPPVGEAVARCLAKDAGRRPTAAELRDVLVAHGGDIGDGVGIGIGIGIGGDMSGGGTGSPRDWLPPVVLRLVAERSARALDPPPRRSGPDPASASASAPTSDRASGGPFGPSRRRLLGVSAGVVAAVGGTGVGAVWLTRRTRATGGAPRARPTRTLALHAALTGGQRATGTAHERGARLAVAAHNARADAPFRLALRTVDDGGVPDRARDAARAVAADPAVLAVIGPTTEATARAASSAYAAAALPVVVVSVDIDAAGLSTTDLRTLCATRPPGTYRHLPILDYLHRVHPVTRTAVIEDLRADDTVAGLVRDLLEVPPRREQGGTATRHTVAAGTAEFGPVVAAALAARPGAIVYAGTSPGRGAACARALADAGFTGPRATIEPVMRPAFLTGAGGAAEGWLFEAPYTRAQSAKSRTAVQFTAAHRERYGTDPAPWAAETYDAVGLLSRALTDLGSGGDVTPGRVADRLFRLSYDGIAKRIRFRDGAGHQLVGEKAGFLYRVEGGGFRYLGRHDQVVVAADGS</sequence>
<dbReference type="Gene3D" id="3.30.200.20">
    <property type="entry name" value="Phosphorylase Kinase, domain 1"/>
    <property type="match status" value="1"/>
</dbReference>
<evidence type="ECO:0000256" key="4">
    <source>
        <dbReference type="ARBA" id="ARBA00022741"/>
    </source>
</evidence>
<dbReference type="SUPFAM" id="SSF53822">
    <property type="entry name" value="Periplasmic binding protein-like I"/>
    <property type="match status" value="1"/>
</dbReference>
<dbReference type="OrthoDB" id="9762169at2"/>
<dbReference type="GO" id="GO:0005524">
    <property type="term" value="F:ATP binding"/>
    <property type="evidence" value="ECO:0007669"/>
    <property type="project" value="UniProtKB-UniRule"/>
</dbReference>
<dbReference type="Pfam" id="PF13458">
    <property type="entry name" value="Peripla_BP_6"/>
    <property type="match status" value="1"/>
</dbReference>
<dbReference type="InterPro" id="IPR017441">
    <property type="entry name" value="Protein_kinase_ATP_BS"/>
</dbReference>
<keyword evidence="3" id="KW-0732">Signal</keyword>
<dbReference type="Gene3D" id="3.40.50.2300">
    <property type="match status" value="2"/>
</dbReference>
<dbReference type="GO" id="GO:0004674">
    <property type="term" value="F:protein serine/threonine kinase activity"/>
    <property type="evidence" value="ECO:0007669"/>
    <property type="project" value="UniProtKB-KW"/>
</dbReference>
<keyword evidence="5 10" id="KW-0418">Kinase</keyword>
<gene>
    <name evidence="10" type="ORF">C6Y14_26325</name>
</gene>
<organism evidence="10 11">
    <name type="scientific">Streptomyces dioscori</name>
    <dbReference type="NCBI Taxonomy" id="2109333"/>
    <lineage>
        <taxon>Bacteria</taxon>
        <taxon>Bacillati</taxon>
        <taxon>Actinomycetota</taxon>
        <taxon>Actinomycetes</taxon>
        <taxon>Kitasatosporales</taxon>
        <taxon>Streptomycetaceae</taxon>
        <taxon>Streptomyces</taxon>
        <taxon>Streptomyces aurantiacus group</taxon>
    </lineage>
</organism>
<feature type="region of interest" description="Disordered" evidence="8">
    <location>
        <begin position="319"/>
        <end position="355"/>
    </location>
</feature>
<dbReference type="PROSITE" id="PS00107">
    <property type="entry name" value="PROTEIN_KINASE_ATP"/>
    <property type="match status" value="1"/>
</dbReference>
<protein>
    <submittedName>
        <fullName evidence="10">Serine/threonine protein kinase</fullName>
    </submittedName>
</protein>
<name>A0A2P8Q1W2_9ACTN</name>
<dbReference type="EMBL" id="PYBJ01000019">
    <property type="protein sequence ID" value="PSM40238.1"/>
    <property type="molecule type" value="Genomic_DNA"/>
</dbReference>
<evidence type="ECO:0000256" key="3">
    <source>
        <dbReference type="ARBA" id="ARBA00022729"/>
    </source>
</evidence>
<evidence type="ECO:0000259" key="9">
    <source>
        <dbReference type="PROSITE" id="PS50011"/>
    </source>
</evidence>
<dbReference type="PROSITE" id="PS00108">
    <property type="entry name" value="PROTEIN_KINASE_ST"/>
    <property type="match status" value="1"/>
</dbReference>
<dbReference type="InterPro" id="IPR028081">
    <property type="entry name" value="Leu-bd"/>
</dbReference>
<comment type="similarity">
    <text evidence="1">Belongs to the leucine-binding protein family.</text>
</comment>
<dbReference type="SUPFAM" id="SSF56112">
    <property type="entry name" value="Protein kinase-like (PK-like)"/>
    <property type="match status" value="1"/>
</dbReference>
<keyword evidence="10" id="KW-0723">Serine/threonine-protein kinase</keyword>
<dbReference type="InterPro" id="IPR008271">
    <property type="entry name" value="Ser/Thr_kinase_AS"/>
</dbReference>
<evidence type="ECO:0000256" key="6">
    <source>
        <dbReference type="ARBA" id="ARBA00022840"/>
    </source>
</evidence>
<keyword evidence="6 7" id="KW-0067">ATP-binding</keyword>
<keyword evidence="11" id="KW-1185">Reference proteome</keyword>
<dbReference type="InterPro" id="IPR011009">
    <property type="entry name" value="Kinase-like_dom_sf"/>
</dbReference>
<evidence type="ECO:0000256" key="7">
    <source>
        <dbReference type="PROSITE-ProRule" id="PRU10141"/>
    </source>
</evidence>
<feature type="compositionally biased region" description="Basic and acidic residues" evidence="8">
    <location>
        <begin position="319"/>
        <end position="331"/>
    </location>
</feature>
<dbReference type="RefSeq" id="WP_107019316.1">
    <property type="nucleotide sequence ID" value="NZ_KZ679048.1"/>
</dbReference>
<dbReference type="PANTHER" id="PTHR43289:SF34">
    <property type="entry name" value="SERINE_THREONINE-PROTEIN KINASE YBDM-RELATED"/>
    <property type="match status" value="1"/>
</dbReference>
<reference evidence="10 11" key="1">
    <citation type="submission" date="2018-03" db="EMBL/GenBank/DDBJ databases">
        <title>Streptomyces dioscori sp. nov., a novel endophytic actinobacterium isolated from bulbil of Dioscorea bulbifera L.</title>
        <authorList>
            <person name="Zhikuan W."/>
        </authorList>
    </citation>
    <scope>NUCLEOTIDE SEQUENCE [LARGE SCALE GENOMIC DNA]</scope>
    <source>
        <strain evidence="10 11">A217</strain>
    </source>
</reference>
<accession>A0A2P8Q1W2</accession>
<comment type="caution">
    <text evidence="10">The sequence shown here is derived from an EMBL/GenBank/DDBJ whole genome shotgun (WGS) entry which is preliminary data.</text>
</comment>
<dbReference type="AlphaFoldDB" id="A0A2P8Q1W2"/>
<proteinExistence type="inferred from homology"/>
<dbReference type="PANTHER" id="PTHR43289">
    <property type="entry name" value="MITOGEN-ACTIVATED PROTEIN KINASE KINASE KINASE 20-RELATED"/>
    <property type="match status" value="1"/>
</dbReference>
<evidence type="ECO:0000256" key="8">
    <source>
        <dbReference type="SAM" id="MobiDB-lite"/>
    </source>
</evidence>
<evidence type="ECO:0000313" key="10">
    <source>
        <dbReference type="EMBL" id="PSM40238.1"/>
    </source>
</evidence>
<evidence type="ECO:0000313" key="11">
    <source>
        <dbReference type="Proteomes" id="UP000240429"/>
    </source>
</evidence>
<feature type="compositionally biased region" description="Low complexity" evidence="8">
    <location>
        <begin position="332"/>
        <end position="348"/>
    </location>
</feature>
<keyword evidence="2" id="KW-0808">Transferase</keyword>